<feature type="transmembrane region" description="Helical" evidence="19">
    <location>
        <begin position="181"/>
        <end position="202"/>
    </location>
</feature>
<keyword evidence="14" id="KW-0408">Iron</keyword>
<dbReference type="EMBL" id="DF968205">
    <property type="protein sequence ID" value="GAP46203.1"/>
    <property type="molecule type" value="Genomic_DNA"/>
</dbReference>
<feature type="transmembrane region" description="Helical" evidence="19">
    <location>
        <begin position="329"/>
        <end position="359"/>
    </location>
</feature>
<evidence type="ECO:0000256" key="8">
    <source>
        <dbReference type="ARBA" id="ARBA00022660"/>
    </source>
</evidence>
<evidence type="ECO:0000256" key="1">
    <source>
        <dbReference type="ARBA" id="ARBA00001971"/>
    </source>
</evidence>
<dbReference type="GO" id="GO:0005886">
    <property type="term" value="C:plasma membrane"/>
    <property type="evidence" value="ECO:0007669"/>
    <property type="project" value="UniProtKB-SubCell"/>
</dbReference>
<evidence type="ECO:0000256" key="6">
    <source>
        <dbReference type="ARBA" id="ARBA00022475"/>
    </source>
</evidence>
<feature type="transmembrane region" description="Helical" evidence="19">
    <location>
        <begin position="214"/>
        <end position="239"/>
    </location>
</feature>
<accession>A0A0K8PEM4</accession>
<evidence type="ECO:0000256" key="4">
    <source>
        <dbReference type="ARBA" id="ARBA00016116"/>
    </source>
</evidence>
<dbReference type="InterPro" id="IPR016174">
    <property type="entry name" value="Di-haem_cyt_TM"/>
</dbReference>
<evidence type="ECO:0000256" key="3">
    <source>
        <dbReference type="ARBA" id="ARBA00012951"/>
    </source>
</evidence>
<dbReference type="Proteomes" id="UP000053859">
    <property type="component" value="Unassembled WGS sequence"/>
</dbReference>
<dbReference type="Gene3D" id="1.20.810.10">
    <property type="entry name" value="Cytochrome Bc1 Complex, Chain C"/>
    <property type="match status" value="1"/>
</dbReference>
<dbReference type="FunFam" id="1.20.810.10:FF:000007">
    <property type="entry name" value="Ubiquinol-cytochrome C reductase B subunit"/>
    <property type="match status" value="1"/>
</dbReference>
<keyword evidence="6" id="KW-1003">Cell membrane</keyword>
<dbReference type="PANTHER" id="PTHR19271:SF16">
    <property type="entry name" value="CYTOCHROME B"/>
    <property type="match status" value="1"/>
</dbReference>
<feature type="transmembrane region" description="Helical" evidence="19">
    <location>
        <begin position="268"/>
        <end position="288"/>
    </location>
</feature>
<evidence type="ECO:0000256" key="11">
    <source>
        <dbReference type="ARBA" id="ARBA00022967"/>
    </source>
</evidence>
<keyword evidence="11" id="KW-1278">Translocase</keyword>
<evidence type="ECO:0000256" key="5">
    <source>
        <dbReference type="ARBA" id="ARBA00022448"/>
    </source>
</evidence>
<keyword evidence="8" id="KW-0679">Respiratory chain</keyword>
<dbReference type="Pfam" id="PF13631">
    <property type="entry name" value="Cytochrom_B_N_2"/>
    <property type="match status" value="1"/>
</dbReference>
<evidence type="ECO:0000256" key="2">
    <source>
        <dbReference type="ARBA" id="ARBA00004651"/>
    </source>
</evidence>
<sequence length="555" mass="62623">MSTTETAPPGARTETSKGVRIADWADGRLGIYSFHSLIRKVFPDHWSFMVGEIALYSFIVLLLTGVWLTLFFDPSMAETVYEGSYAPLHGVTMSQAYASTLDISFDVRGGLLVRQLHHWAALTMIAALCVHTMRHFFTGSFRKPREMNWLIGFVLLVLVILEGFLGYSLPDDLLSGTGLRIAEGVTLAIPVVGTYLTMFLFGGEFPGHDVIQRFYGFHILLLPGIITALVTVHLILVFYHKHTQFRGPGRTERNVVGQPLMPNYAAKAGGFFFLVTGFLALVAGIAQINPVWAYGPYRADQISQGSQPDWYMGFLEGALRAMPPWEFVLWGYTVNLGVLIPAVVVPTLMAAVLALWPFLEAWVTKDKEEHHLLDRPRDHPTRTAFGCAFIALYLVLFFGGANDILAERFHLSLNSVTWVVRIGFFVVPVLTYVVTRRICLGLQRRDRDKLLHGRETGRIRRLPHGEFIEVHEPLDRGTQYALLSRQDYQPLPAPAPEHNGIPNPHHRKEVLRHRLSRWLYGGQIAKPTREELAHAEHTEHDEHAVEQREQGQDVH</sequence>
<feature type="transmembrane region" description="Helical" evidence="19">
    <location>
        <begin position="418"/>
        <end position="435"/>
    </location>
</feature>
<feature type="transmembrane region" description="Helical" evidence="19">
    <location>
        <begin position="380"/>
        <end position="398"/>
    </location>
</feature>
<dbReference type="OrthoDB" id="9804503at2"/>
<keyword evidence="7" id="KW-0349">Heme</keyword>
<dbReference type="PROSITE" id="PS51002">
    <property type="entry name" value="CYTB_NTER"/>
    <property type="match status" value="1"/>
</dbReference>
<evidence type="ECO:0000256" key="12">
    <source>
        <dbReference type="ARBA" id="ARBA00022982"/>
    </source>
</evidence>
<keyword evidence="13 19" id="KW-1133">Transmembrane helix</keyword>
<evidence type="ECO:0000256" key="16">
    <source>
        <dbReference type="ARBA" id="ARBA00029351"/>
    </source>
</evidence>
<protein>
    <recommendedName>
        <fullName evidence="4">Cytochrome bc1 complex cytochrome b subunit</fullName>
        <ecNumber evidence="3">7.1.1.8</ecNumber>
    </recommendedName>
    <alternativeName>
        <fullName evidence="17">Cytochrome bc1 reductase complex subunit QcrB</fullName>
    </alternativeName>
</protein>
<dbReference type="InterPro" id="IPR027387">
    <property type="entry name" value="Cytb/b6-like_sf"/>
</dbReference>
<keyword evidence="5" id="KW-0813">Transport</keyword>
<reference evidence="21" key="1">
    <citation type="journal article" date="2015" name="Genome Announc.">
        <title>Draft Genome Sequence of Thiostrepton-Producing Streptomyces azureus ATCC 14921.</title>
        <authorList>
            <person name="Sakihara K."/>
            <person name="Maeda J."/>
            <person name="Tashiro K."/>
            <person name="Fujino Y."/>
            <person name="Kuhara S."/>
            <person name="Ohshima T."/>
            <person name="Ogata S."/>
            <person name="Doi K."/>
        </authorList>
    </citation>
    <scope>NUCLEOTIDE SEQUENCE [LARGE SCALE GENOMIC DNA]</scope>
    <source>
        <strain evidence="21">ATCC14921</strain>
    </source>
</reference>
<feature type="transmembrane region" description="Helical" evidence="19">
    <location>
        <begin position="118"/>
        <end position="137"/>
    </location>
</feature>
<keyword evidence="15 19" id="KW-0472">Membrane</keyword>
<comment type="cofactor">
    <cofactor evidence="1">
        <name>heme</name>
        <dbReference type="ChEBI" id="CHEBI:30413"/>
    </cofactor>
</comment>
<dbReference type="PATRIC" id="fig|146537.3.peg.989"/>
<dbReference type="GO" id="GO:0016491">
    <property type="term" value="F:oxidoreductase activity"/>
    <property type="evidence" value="ECO:0007669"/>
    <property type="project" value="InterPro"/>
</dbReference>
<evidence type="ECO:0000256" key="18">
    <source>
        <dbReference type="SAM" id="MobiDB-lite"/>
    </source>
</evidence>
<name>A0A0K8PEM4_STRAJ</name>
<feature type="transmembrane region" description="Helical" evidence="19">
    <location>
        <begin position="149"/>
        <end position="169"/>
    </location>
</feature>
<evidence type="ECO:0000256" key="19">
    <source>
        <dbReference type="SAM" id="Phobius"/>
    </source>
</evidence>
<comment type="catalytic activity">
    <reaction evidence="16">
        <text>a quinol + 2 Fe(III)-[cytochrome c](out) = a quinone + 2 Fe(II)-[cytochrome c](out) + 2 H(+)(out)</text>
        <dbReference type="Rhea" id="RHEA:11484"/>
        <dbReference type="Rhea" id="RHEA-COMP:10350"/>
        <dbReference type="Rhea" id="RHEA-COMP:14399"/>
        <dbReference type="ChEBI" id="CHEBI:15378"/>
        <dbReference type="ChEBI" id="CHEBI:24646"/>
        <dbReference type="ChEBI" id="CHEBI:29033"/>
        <dbReference type="ChEBI" id="CHEBI:29034"/>
        <dbReference type="ChEBI" id="CHEBI:132124"/>
        <dbReference type="EC" id="7.1.1.8"/>
    </reaction>
</comment>
<evidence type="ECO:0000313" key="21">
    <source>
        <dbReference type="EMBL" id="GAP46203.1"/>
    </source>
</evidence>
<proteinExistence type="predicted"/>
<evidence type="ECO:0000256" key="15">
    <source>
        <dbReference type="ARBA" id="ARBA00023136"/>
    </source>
</evidence>
<keyword evidence="9 19" id="KW-0812">Transmembrane</keyword>
<evidence type="ECO:0000256" key="13">
    <source>
        <dbReference type="ARBA" id="ARBA00022989"/>
    </source>
</evidence>
<evidence type="ECO:0000259" key="20">
    <source>
        <dbReference type="PROSITE" id="PS51002"/>
    </source>
</evidence>
<keyword evidence="22" id="KW-1185">Reference proteome</keyword>
<gene>
    <name evidence="21" type="ORF">SAZU_0940</name>
</gene>
<evidence type="ECO:0000256" key="7">
    <source>
        <dbReference type="ARBA" id="ARBA00022617"/>
    </source>
</evidence>
<keyword evidence="10" id="KW-0479">Metal-binding</keyword>
<organism evidence="21 22">
    <name type="scientific">Streptomyces azureus</name>
    <dbReference type="NCBI Taxonomy" id="146537"/>
    <lineage>
        <taxon>Bacteria</taxon>
        <taxon>Bacillati</taxon>
        <taxon>Actinomycetota</taxon>
        <taxon>Actinomycetes</taxon>
        <taxon>Kitasatosporales</taxon>
        <taxon>Streptomycetaceae</taxon>
        <taxon>Streptomyces</taxon>
    </lineage>
</organism>
<dbReference type="RefSeq" id="WP_059415143.1">
    <property type="nucleotide sequence ID" value="NZ_DF968205.1"/>
</dbReference>
<dbReference type="SUPFAM" id="SSF81342">
    <property type="entry name" value="Transmembrane di-heme cytochromes"/>
    <property type="match status" value="1"/>
</dbReference>
<dbReference type="GO" id="GO:0022904">
    <property type="term" value="P:respiratory electron transport chain"/>
    <property type="evidence" value="ECO:0007669"/>
    <property type="project" value="InterPro"/>
</dbReference>
<evidence type="ECO:0000313" key="22">
    <source>
        <dbReference type="Proteomes" id="UP000053859"/>
    </source>
</evidence>
<dbReference type="EC" id="7.1.1.8" evidence="3"/>
<keyword evidence="12" id="KW-0249">Electron transport</keyword>
<evidence type="ECO:0000256" key="9">
    <source>
        <dbReference type="ARBA" id="ARBA00022692"/>
    </source>
</evidence>
<dbReference type="GO" id="GO:0046872">
    <property type="term" value="F:metal ion binding"/>
    <property type="evidence" value="ECO:0007669"/>
    <property type="project" value="UniProtKB-KW"/>
</dbReference>
<dbReference type="AlphaFoldDB" id="A0A0K8PEM4"/>
<evidence type="ECO:0000256" key="14">
    <source>
        <dbReference type="ARBA" id="ARBA00023004"/>
    </source>
</evidence>
<evidence type="ECO:0000256" key="17">
    <source>
        <dbReference type="ARBA" id="ARBA00029568"/>
    </source>
</evidence>
<dbReference type="PANTHER" id="PTHR19271">
    <property type="entry name" value="CYTOCHROME B"/>
    <property type="match status" value="1"/>
</dbReference>
<dbReference type="GO" id="GO:0008121">
    <property type="term" value="F:quinol-cytochrome-c reductase activity"/>
    <property type="evidence" value="ECO:0007669"/>
    <property type="project" value="UniProtKB-EC"/>
</dbReference>
<dbReference type="InterPro" id="IPR005797">
    <property type="entry name" value="Cyt_b/b6_N"/>
</dbReference>
<feature type="region of interest" description="Disordered" evidence="18">
    <location>
        <begin position="534"/>
        <end position="555"/>
    </location>
</feature>
<feature type="transmembrane region" description="Helical" evidence="19">
    <location>
        <begin position="53"/>
        <end position="72"/>
    </location>
</feature>
<evidence type="ECO:0000256" key="10">
    <source>
        <dbReference type="ARBA" id="ARBA00022723"/>
    </source>
</evidence>
<feature type="domain" description="Cytochrome b/b6 N-terminal region profile" evidence="20">
    <location>
        <begin position="21"/>
        <end position="246"/>
    </location>
</feature>
<comment type="subcellular location">
    <subcellularLocation>
        <location evidence="2">Cell membrane</location>
        <topology evidence="2">Multi-pass membrane protein</topology>
    </subcellularLocation>
</comment>